<keyword evidence="2" id="KW-1133">Transmembrane helix</keyword>
<feature type="domain" description="Dystroglycan-type cadherin-like" evidence="4">
    <location>
        <begin position="21"/>
        <end position="116"/>
    </location>
</feature>
<evidence type="ECO:0000313" key="6">
    <source>
        <dbReference type="Proteomes" id="UP001221142"/>
    </source>
</evidence>
<dbReference type="InterPro" id="IPR013783">
    <property type="entry name" value="Ig-like_fold"/>
</dbReference>
<feature type="compositionally biased region" description="Low complexity" evidence="1">
    <location>
        <begin position="791"/>
        <end position="802"/>
    </location>
</feature>
<accession>A0AAD7FJV0</accession>
<name>A0AAD7FJV0_9AGAR</name>
<evidence type="ECO:0000256" key="3">
    <source>
        <dbReference type="SAM" id="SignalP"/>
    </source>
</evidence>
<feature type="signal peptide" evidence="3">
    <location>
        <begin position="1"/>
        <end position="17"/>
    </location>
</feature>
<feature type="compositionally biased region" description="Polar residues" evidence="1">
    <location>
        <begin position="659"/>
        <end position="674"/>
    </location>
</feature>
<dbReference type="GO" id="GO:0016020">
    <property type="term" value="C:membrane"/>
    <property type="evidence" value="ECO:0007669"/>
    <property type="project" value="InterPro"/>
</dbReference>
<comment type="caution">
    <text evidence="5">The sequence shown here is derived from an EMBL/GenBank/DDBJ whole genome shotgun (WGS) entry which is preliminary data.</text>
</comment>
<dbReference type="Gene3D" id="2.60.40.10">
    <property type="entry name" value="Immunoglobulins"/>
    <property type="match status" value="3"/>
</dbReference>
<dbReference type="InterPro" id="IPR006644">
    <property type="entry name" value="Cadg"/>
</dbReference>
<evidence type="ECO:0000256" key="1">
    <source>
        <dbReference type="SAM" id="MobiDB-lite"/>
    </source>
</evidence>
<feature type="region of interest" description="Disordered" evidence="1">
    <location>
        <begin position="782"/>
        <end position="803"/>
    </location>
</feature>
<keyword evidence="6" id="KW-1185">Reference proteome</keyword>
<gene>
    <name evidence="5" type="ORF">FB45DRAFT_1061211</name>
</gene>
<dbReference type="GO" id="GO:0005509">
    <property type="term" value="F:calcium ion binding"/>
    <property type="evidence" value="ECO:0007669"/>
    <property type="project" value="InterPro"/>
</dbReference>
<evidence type="ECO:0000313" key="5">
    <source>
        <dbReference type="EMBL" id="KAJ7623268.1"/>
    </source>
</evidence>
<protein>
    <recommendedName>
        <fullName evidence="4">Dystroglycan-type cadherin-like domain-containing protein</fullName>
    </recommendedName>
</protein>
<feature type="chain" id="PRO_5042110463" description="Dystroglycan-type cadherin-like domain-containing protein" evidence="3">
    <location>
        <begin position="18"/>
        <end position="911"/>
    </location>
</feature>
<sequence length="911" mass="98121">MLLPFFYLLALAWAISASTLTLDIPIDQQLPRICRVNEPCSWSFSPSTFRSTAGEIAYSVSSLPRWLAFDPSTLTFHGAPAADDQGNPVITVTAHDPASSLSSTFTFCVTPYPPPTLNTSLAIQFSSPSPALSSVFILSLNSALSTSNPALRIPPSWSFSIGILFYTYTAEHDLFYDVRQANGSEVPEWMEFNQKDLTLNGVVPSDRVLQSPYIISLVLHTSDQEGYTAYMDPFDLVIAPDELYQLQSLPAINITDDTPFNFSLSSRDDFNGIFVDKQGIDPTNITSLFIDTSSSDWLKFDGANRMLSGNPPANSQGQRFVFPLTLATSFNQSLQTNVSIAILTSYFSSAQLPDQNVGPDGQINLNISPDFSNATSDQAADVTLSATLDPVESSNWLSFDPTGATLSGTVPEDFSNSRIGVTFTAYSHSSHTSSHMSVTFFLPNSSSKGKKAFGHPSNLSAAAHRKLVLSLGIVFGLIGGVCGLGAIFSVFGRCLRAEDTARTDEEGRNVWSESEKRWYGVDEEKGYGFSMPRPAMDLENPFGLGGELMTPVRGGQDYGPLGLGLRRVAERSGSDPVSNGPGSPQSPGVMRKGEFLTRIRQTVRNVSDKYNPLRKASSERPVISKPTLLVPGNGHLSFDVQASASPNPFDDPHNIASYPGSTVMTNSPSTSTGERSIPRRRADFAPPKAPAAAHLSDGLVRQLSSGSLSSNEEEAVIQLPPAERDPVWCRLRAPLVFRFQPSGSSGSRRVPSQKAVVLKNGVDKSPTADDLSMGIHYVRSLGGDPSTPTVSSNHRSSFSSLESSHEGHAAVGSVMRTLVRAGEKFKFRVDVSLYSAASYTKPRKLEAKLMSGKPLPKFLHVDLNGNKHAGAVEFYGAPGARDLGEFNVGVYTVDDGACVGRVIVGVVSASR</sequence>
<keyword evidence="2" id="KW-0472">Membrane</keyword>
<keyword evidence="2" id="KW-0812">Transmembrane</keyword>
<feature type="transmembrane region" description="Helical" evidence="2">
    <location>
        <begin position="467"/>
        <end position="492"/>
    </location>
</feature>
<feature type="compositionally biased region" description="Polar residues" evidence="1">
    <location>
        <begin position="575"/>
        <end position="586"/>
    </location>
</feature>
<dbReference type="Proteomes" id="UP001221142">
    <property type="component" value="Unassembled WGS sequence"/>
</dbReference>
<dbReference type="Pfam" id="PF05345">
    <property type="entry name" value="He_PIG"/>
    <property type="match status" value="1"/>
</dbReference>
<keyword evidence="3" id="KW-0732">Signal</keyword>
<dbReference type="AlphaFoldDB" id="A0AAD7FJV0"/>
<dbReference type="SMART" id="SM00736">
    <property type="entry name" value="CADG"/>
    <property type="match status" value="1"/>
</dbReference>
<dbReference type="EMBL" id="JARKIF010000014">
    <property type="protein sequence ID" value="KAJ7623268.1"/>
    <property type="molecule type" value="Genomic_DNA"/>
</dbReference>
<evidence type="ECO:0000256" key="2">
    <source>
        <dbReference type="SAM" id="Phobius"/>
    </source>
</evidence>
<feature type="region of interest" description="Disordered" evidence="1">
    <location>
        <begin position="569"/>
        <end position="591"/>
    </location>
</feature>
<dbReference type="InterPro" id="IPR015919">
    <property type="entry name" value="Cadherin-like_sf"/>
</dbReference>
<evidence type="ECO:0000259" key="4">
    <source>
        <dbReference type="SMART" id="SM00736"/>
    </source>
</evidence>
<feature type="region of interest" description="Disordered" evidence="1">
    <location>
        <begin position="656"/>
        <end position="679"/>
    </location>
</feature>
<reference evidence="5" key="1">
    <citation type="submission" date="2023-03" db="EMBL/GenBank/DDBJ databases">
        <title>Massive genome expansion in bonnet fungi (Mycena s.s.) driven by repeated elements and novel gene families across ecological guilds.</title>
        <authorList>
            <consortium name="Lawrence Berkeley National Laboratory"/>
            <person name="Harder C.B."/>
            <person name="Miyauchi S."/>
            <person name="Viragh M."/>
            <person name="Kuo A."/>
            <person name="Thoen E."/>
            <person name="Andreopoulos B."/>
            <person name="Lu D."/>
            <person name="Skrede I."/>
            <person name="Drula E."/>
            <person name="Henrissat B."/>
            <person name="Morin E."/>
            <person name="Kohler A."/>
            <person name="Barry K."/>
            <person name="LaButti K."/>
            <person name="Morin E."/>
            <person name="Salamov A."/>
            <person name="Lipzen A."/>
            <person name="Mereny Z."/>
            <person name="Hegedus B."/>
            <person name="Baldrian P."/>
            <person name="Stursova M."/>
            <person name="Weitz H."/>
            <person name="Taylor A."/>
            <person name="Grigoriev I.V."/>
            <person name="Nagy L.G."/>
            <person name="Martin F."/>
            <person name="Kauserud H."/>
        </authorList>
    </citation>
    <scope>NUCLEOTIDE SEQUENCE</scope>
    <source>
        <strain evidence="5">9284</strain>
    </source>
</reference>
<proteinExistence type="predicted"/>
<dbReference type="SUPFAM" id="SSF49313">
    <property type="entry name" value="Cadherin-like"/>
    <property type="match status" value="3"/>
</dbReference>
<organism evidence="5 6">
    <name type="scientific">Roridomyces roridus</name>
    <dbReference type="NCBI Taxonomy" id="1738132"/>
    <lineage>
        <taxon>Eukaryota</taxon>
        <taxon>Fungi</taxon>
        <taxon>Dikarya</taxon>
        <taxon>Basidiomycota</taxon>
        <taxon>Agaricomycotina</taxon>
        <taxon>Agaricomycetes</taxon>
        <taxon>Agaricomycetidae</taxon>
        <taxon>Agaricales</taxon>
        <taxon>Marasmiineae</taxon>
        <taxon>Mycenaceae</taxon>
        <taxon>Roridomyces</taxon>
    </lineage>
</organism>